<feature type="compositionally biased region" description="Basic and acidic residues" evidence="6">
    <location>
        <begin position="1"/>
        <end position="11"/>
    </location>
</feature>
<organism evidence="7 8">
    <name type="scientific">Malassezia cuniculi</name>
    <dbReference type="NCBI Taxonomy" id="948313"/>
    <lineage>
        <taxon>Eukaryota</taxon>
        <taxon>Fungi</taxon>
        <taxon>Dikarya</taxon>
        <taxon>Basidiomycota</taxon>
        <taxon>Ustilaginomycotina</taxon>
        <taxon>Malasseziomycetes</taxon>
        <taxon>Malasseziales</taxon>
        <taxon>Malasseziaceae</taxon>
        <taxon>Malassezia</taxon>
    </lineage>
</organism>
<feature type="region of interest" description="Disordered" evidence="6">
    <location>
        <begin position="1"/>
        <end position="35"/>
    </location>
</feature>
<feature type="compositionally biased region" description="Basic and acidic residues" evidence="6">
    <location>
        <begin position="719"/>
        <end position="729"/>
    </location>
</feature>
<dbReference type="PANTHER" id="PTHR11132">
    <property type="entry name" value="SOLUTE CARRIER FAMILY 35"/>
    <property type="match status" value="1"/>
</dbReference>
<gene>
    <name evidence="7" type="primary">VRG4</name>
    <name evidence="7" type="ORF">MCUN1_001629</name>
</gene>
<feature type="transmembrane region" description="Helical" evidence="5">
    <location>
        <begin position="362"/>
        <end position="380"/>
    </location>
</feature>
<feature type="compositionally biased region" description="Low complexity" evidence="6">
    <location>
        <begin position="681"/>
        <end position="694"/>
    </location>
</feature>
<dbReference type="GO" id="GO:0005789">
    <property type="term" value="C:endoplasmic reticulum membrane"/>
    <property type="evidence" value="ECO:0007669"/>
    <property type="project" value="UniProtKB-SubCell"/>
</dbReference>
<feature type="transmembrane region" description="Helical" evidence="5">
    <location>
        <begin position="174"/>
        <end position="192"/>
    </location>
</feature>
<dbReference type="Pfam" id="PF08045">
    <property type="entry name" value="CDC14"/>
    <property type="match status" value="1"/>
</dbReference>
<feature type="compositionally biased region" description="Basic residues" evidence="6">
    <location>
        <begin position="706"/>
        <end position="718"/>
    </location>
</feature>
<feature type="transmembrane region" description="Helical" evidence="5">
    <location>
        <begin position="307"/>
        <end position="329"/>
    </location>
</feature>
<feature type="transmembrane region" description="Helical" evidence="5">
    <location>
        <begin position="53"/>
        <end position="72"/>
    </location>
</feature>
<accession>A0AAF0J671</accession>
<keyword evidence="3 5" id="KW-1133">Transmembrane helix</keyword>
<dbReference type="AlphaFoldDB" id="A0AAF0J671"/>
<keyword evidence="5" id="KW-0256">Endoplasmic reticulum</keyword>
<evidence type="ECO:0000313" key="8">
    <source>
        <dbReference type="Proteomes" id="UP001219933"/>
    </source>
</evidence>
<dbReference type="InterPro" id="IPR012535">
    <property type="entry name" value="Cell_div_Cdc14"/>
</dbReference>
<feature type="transmembrane region" description="Helical" evidence="5">
    <location>
        <begin position="119"/>
        <end position="136"/>
    </location>
</feature>
<dbReference type="NCBIfam" id="TIGR00803">
    <property type="entry name" value="nst"/>
    <property type="match status" value="1"/>
</dbReference>
<evidence type="ECO:0000256" key="5">
    <source>
        <dbReference type="RuleBase" id="RU367097"/>
    </source>
</evidence>
<comment type="subcellular location">
    <subcellularLocation>
        <location evidence="5">Golgi apparatus membrane</location>
        <topology evidence="5">Multi-pass membrane protein</topology>
    </subcellularLocation>
    <subcellularLocation>
        <location evidence="5">Cytoplasmic vesicle membrane</location>
        <topology evidence="5">Multi-pass membrane protein</topology>
    </subcellularLocation>
    <subcellularLocation>
        <location evidence="5">Endoplasmic reticulum membrane</location>
        <topology evidence="5">Multi-pass membrane protein</topology>
    </subcellularLocation>
    <subcellularLocation>
        <location evidence="1">Membrane</location>
        <topology evidence="1">Multi-pass membrane protein</topology>
    </subcellularLocation>
</comment>
<dbReference type="GO" id="GO:0000139">
    <property type="term" value="C:Golgi membrane"/>
    <property type="evidence" value="ECO:0007669"/>
    <property type="project" value="UniProtKB-SubCell"/>
</dbReference>
<dbReference type="EMBL" id="CP119878">
    <property type="protein sequence ID" value="WFD34785.1"/>
    <property type="molecule type" value="Genomic_DNA"/>
</dbReference>
<keyword evidence="5" id="KW-0968">Cytoplasmic vesicle</keyword>
<dbReference type="SUPFAM" id="SSF103481">
    <property type="entry name" value="Multidrug resistance efflux transporter EmrE"/>
    <property type="match status" value="1"/>
</dbReference>
<comment type="similarity">
    <text evidence="5">Belongs to the TPT transporter family. SLC35D subfamily.</text>
</comment>
<keyword evidence="4 5" id="KW-0472">Membrane</keyword>
<dbReference type="GO" id="GO:0030659">
    <property type="term" value="C:cytoplasmic vesicle membrane"/>
    <property type="evidence" value="ECO:0007669"/>
    <property type="project" value="UniProtKB-SubCell"/>
</dbReference>
<dbReference type="InterPro" id="IPR037185">
    <property type="entry name" value="EmrE-like"/>
</dbReference>
<feature type="transmembrane region" description="Helical" evidence="5">
    <location>
        <begin position="142"/>
        <end position="162"/>
    </location>
</feature>
<evidence type="ECO:0000256" key="4">
    <source>
        <dbReference type="ARBA" id="ARBA00023136"/>
    </source>
</evidence>
<evidence type="ECO:0000313" key="7">
    <source>
        <dbReference type="EMBL" id="WFD34785.1"/>
    </source>
</evidence>
<dbReference type="Proteomes" id="UP001219933">
    <property type="component" value="Chromosome 2"/>
</dbReference>
<sequence>MSLTGKNKEDDSALELGPMRHSESEPGAASESNRSQLLSHADAHHKHELSAKATAVAPILSYCVASITMTVVNKYTVSGAHFTMNLFVLLCQCLVGVSIVYICKLIGVVRVRDITVRDIKAWFPISTMLVFVIWTGSKALQFLPISIYTIFKNLTIILIAYGEVFWFGGKVTQLVFYSFVLMVLSSIIAAWPDVGPHIGILLNKRDTGLGVYVPSTGSGVAPANVQSMLPSLGTSGYFWMFVNCLVSATYVLVMRKRIKGMGFKDWDTMFYNNLLSIPVLAVMSLLFESWTQESWERNFPTERRTNLVLAIALSGTGAIMISYTTAWCIRVTSSTTYSMVGALNKLPLALSGMLFFGDPITVFSTSAIGIGFGAGVLYAYGKNKEAEANKLANSAATGVGARSAGSSHTSDPKGDEYSIARLIEIILSLRSSANSRMYALVELEHYMAERIFAHEAARKRGARDACLDWTVMLNGVPILPHIRVLHVLLQQSTADNVTLASELGCALSLLQGMCLTHYPSKSVCSTRQALELFLAVVSAPYANIQDDSPLQLLPSHALDTLMCTLVDASPNTCGVFEHANGLSIIRGVMKQCSTKEEGKEETNVTAAKCFEFLLFYLQAQSFEDQAESLAEPNKSTNISLQPPTTPSAVRQSSEPYAGPTPKRRDYRSGRVGGHAAHRENPFTTRAAATDTPAPHRNTSNSMRRTISPHKDRKYKLRPAAHERREDERW</sequence>
<comment type="subunit">
    <text evidence="5">Homooligomer.</text>
</comment>
<comment type="function">
    <text evidence="5">Involved in the import of GDP-mannose from the cytoplasm into the Golgi lumen.</text>
</comment>
<keyword evidence="8" id="KW-1185">Reference proteome</keyword>
<feature type="transmembrane region" description="Helical" evidence="5">
    <location>
        <begin position="84"/>
        <end position="107"/>
    </location>
</feature>
<reference evidence="7" key="1">
    <citation type="submission" date="2023-03" db="EMBL/GenBank/DDBJ databases">
        <title>Mating type loci evolution in Malassezia.</title>
        <authorList>
            <person name="Coelho M.A."/>
        </authorList>
    </citation>
    <scope>NUCLEOTIDE SEQUENCE</scope>
    <source>
        <strain evidence="7">CBS 11721</strain>
    </source>
</reference>
<evidence type="ECO:0000256" key="1">
    <source>
        <dbReference type="ARBA" id="ARBA00004141"/>
    </source>
</evidence>
<keyword evidence="5" id="KW-0762">Sugar transport</keyword>
<feature type="compositionally biased region" description="Polar residues" evidence="6">
    <location>
        <begin position="633"/>
        <end position="654"/>
    </location>
</feature>
<keyword evidence="5" id="KW-0333">Golgi apparatus</keyword>
<keyword evidence="5" id="KW-0813">Transport</keyword>
<feature type="region of interest" description="Disordered" evidence="6">
    <location>
        <begin position="627"/>
        <end position="729"/>
    </location>
</feature>
<keyword evidence="2 5" id="KW-0812">Transmembrane</keyword>
<protein>
    <recommendedName>
        <fullName evidence="5">GDP-mannose transporter</fullName>
        <shortName evidence="5">GMT</shortName>
    </recommendedName>
</protein>
<proteinExistence type="inferred from homology"/>
<evidence type="ECO:0000256" key="6">
    <source>
        <dbReference type="SAM" id="MobiDB-lite"/>
    </source>
</evidence>
<name>A0AAF0J671_9BASI</name>
<feature type="transmembrane region" description="Helical" evidence="5">
    <location>
        <begin position="236"/>
        <end position="253"/>
    </location>
</feature>
<dbReference type="InterPro" id="IPR050186">
    <property type="entry name" value="TPT_transporter"/>
</dbReference>
<evidence type="ECO:0000256" key="2">
    <source>
        <dbReference type="ARBA" id="ARBA00022692"/>
    </source>
</evidence>
<evidence type="ECO:0000256" key="3">
    <source>
        <dbReference type="ARBA" id="ARBA00022989"/>
    </source>
</evidence>